<evidence type="ECO:0000313" key="2">
    <source>
        <dbReference type="EMBL" id="NSJ85426.1"/>
    </source>
</evidence>
<dbReference type="Proteomes" id="UP000822142">
    <property type="component" value="Unassembled WGS sequence"/>
</dbReference>
<dbReference type="RefSeq" id="WP_173748399.1">
    <property type="nucleotide sequence ID" value="NZ_JAAITA010000003.1"/>
</dbReference>
<comment type="caution">
    <text evidence="2">The sequence shown here is derived from an EMBL/GenBank/DDBJ whole genome shotgun (WGS) entry which is preliminary data.</text>
</comment>
<accession>A0ABX2I4P9</accession>
<feature type="compositionally biased region" description="Basic and acidic residues" evidence="1">
    <location>
        <begin position="33"/>
        <end position="42"/>
    </location>
</feature>
<gene>
    <name evidence="2" type="ORF">G5A70_04385</name>
</gene>
<feature type="compositionally biased region" description="Low complexity" evidence="1">
    <location>
        <begin position="1"/>
        <end position="21"/>
    </location>
</feature>
<evidence type="ECO:0008006" key="4">
    <source>
        <dbReference type="Google" id="ProtNLM"/>
    </source>
</evidence>
<keyword evidence="3" id="KW-1185">Reference proteome</keyword>
<reference evidence="2 3" key="1">
    <citation type="journal article" date="2020" name="Cell Host Microbe">
        <title>Functional and Genomic Variation between Human-Derived Isolates of Lachnospiraceae Reveals Inter- and Intra-Species Diversity.</title>
        <authorList>
            <person name="Sorbara M.T."/>
            <person name="Littmann E.R."/>
            <person name="Fontana E."/>
            <person name="Moody T.U."/>
            <person name="Kohout C.E."/>
            <person name="Gjonbalaj M."/>
            <person name="Eaton V."/>
            <person name="Seok R."/>
            <person name="Leiner I.M."/>
            <person name="Pamer E.G."/>
        </authorList>
    </citation>
    <scope>NUCLEOTIDE SEQUENCE [LARGE SCALE GENOMIC DNA]</scope>
    <source>
        <strain evidence="2 3">MSK.15.26</strain>
    </source>
</reference>
<feature type="compositionally biased region" description="Polar residues" evidence="1">
    <location>
        <begin position="22"/>
        <end position="32"/>
    </location>
</feature>
<feature type="region of interest" description="Disordered" evidence="1">
    <location>
        <begin position="1"/>
        <end position="50"/>
    </location>
</feature>
<protein>
    <recommendedName>
        <fullName evidence="4">Alpha-amylase</fullName>
    </recommendedName>
</protein>
<proteinExistence type="predicted"/>
<sequence length="50" mass="5361">MAKNSNNTNKNKAGASNTKNTYAQNNGSQNCHTSDKASDKNAADNMNRSK</sequence>
<name>A0ABX2I4P9_BLAHA</name>
<dbReference type="EMBL" id="JAAITA010000003">
    <property type="protein sequence ID" value="NSJ85426.1"/>
    <property type="molecule type" value="Genomic_DNA"/>
</dbReference>
<evidence type="ECO:0000256" key="1">
    <source>
        <dbReference type="SAM" id="MobiDB-lite"/>
    </source>
</evidence>
<evidence type="ECO:0000313" key="3">
    <source>
        <dbReference type="Proteomes" id="UP000822142"/>
    </source>
</evidence>
<organism evidence="2 3">
    <name type="scientific">Blautia hansenii</name>
    <name type="common">Ruminococcus hansenii</name>
    <dbReference type="NCBI Taxonomy" id="1322"/>
    <lineage>
        <taxon>Bacteria</taxon>
        <taxon>Bacillati</taxon>
        <taxon>Bacillota</taxon>
        <taxon>Clostridia</taxon>
        <taxon>Lachnospirales</taxon>
        <taxon>Lachnospiraceae</taxon>
        <taxon>Blautia</taxon>
    </lineage>
</organism>